<evidence type="ECO:0000256" key="6">
    <source>
        <dbReference type="ARBA" id="ARBA00022692"/>
    </source>
</evidence>
<keyword evidence="6 12" id="KW-0812">Transmembrane</keyword>
<name>A0A2T4PZ40_STAWA</name>
<comment type="subcellular location">
    <subcellularLocation>
        <location evidence="1">Cell membrane</location>
        <topology evidence="1">Multi-pass membrane protein</topology>
    </subcellularLocation>
</comment>
<evidence type="ECO:0000256" key="1">
    <source>
        <dbReference type="ARBA" id="ARBA00004651"/>
    </source>
</evidence>
<dbReference type="STRING" id="1194526.A284_08400"/>
<keyword evidence="3 12" id="KW-0813">Transport</keyword>
<evidence type="ECO:0000256" key="10">
    <source>
        <dbReference type="ARBA" id="ARBA00023004"/>
    </source>
</evidence>
<dbReference type="GO" id="GO:0019646">
    <property type="term" value="P:aerobic electron transport chain"/>
    <property type="evidence" value="ECO:0007669"/>
    <property type="project" value="InterPro"/>
</dbReference>
<feature type="transmembrane region" description="Helical" evidence="12">
    <location>
        <begin position="15"/>
        <end position="38"/>
    </location>
</feature>
<evidence type="ECO:0000256" key="4">
    <source>
        <dbReference type="ARBA" id="ARBA00022475"/>
    </source>
</evidence>
<dbReference type="PANTHER" id="PTHR30365">
    <property type="entry name" value="CYTOCHROME D UBIQUINOL OXIDASE"/>
    <property type="match status" value="1"/>
</dbReference>
<dbReference type="PIRSF" id="PIRSF006446">
    <property type="entry name" value="Cyt_quinol_oxidase_1"/>
    <property type="match status" value="1"/>
</dbReference>
<dbReference type="GO" id="GO:0016682">
    <property type="term" value="F:oxidoreductase activity, acting on diphenols and related substances as donors, oxygen as acceptor"/>
    <property type="evidence" value="ECO:0007669"/>
    <property type="project" value="TreeGrafter"/>
</dbReference>
<sequence>MDSVEMSRLLTGMTLAVHIIFATIGVGMPLMFVIAEFLGIRNNDAHYIALAKRWSKGYTITVAVGVVTGTIIGLQLSLVWPTFMKMGGHVIALPLFMETFAFFFEAIFLSIYLYTWERFKNKWIHFVIGLPVIIGGSFSAFFITSVNSFMNTPAGFEMKNGRMVNVQPLEAMFNSSFIVRSFHVVATAGMTMAFILAAIAAFKLLKQTHPEDKRYHLKALKMTMIVGFISTLLSMLAGDMSAKFLHKVQPEKLAAYEWHFDTQSQANLVFFGVLNEKTNEVSGAIEIPGMLSFLADNSLKTTVKGLNDFPKNELPPLIVHYFFDLMVSMGVFCFVISGIFMLILLIKKLRHLITHKVVLYSILLTGPASMLAIEFGWFLTEMGRQPWIVRGYLRVSQAATQAGGITLVTILFGLLYLVLIVTSAYVLLRMFRNKPAINDVNQVLKERGDNK</sequence>
<evidence type="ECO:0000256" key="5">
    <source>
        <dbReference type="ARBA" id="ARBA00022617"/>
    </source>
</evidence>
<feature type="transmembrane region" description="Helical" evidence="12">
    <location>
        <begin position="357"/>
        <end position="379"/>
    </location>
</feature>
<feature type="transmembrane region" description="Helical" evidence="12">
    <location>
        <begin position="217"/>
        <end position="237"/>
    </location>
</feature>
<dbReference type="GO" id="GO:0070069">
    <property type="term" value="C:cytochrome complex"/>
    <property type="evidence" value="ECO:0007669"/>
    <property type="project" value="UniProtKB-UniRule"/>
</dbReference>
<feature type="transmembrane region" description="Helical" evidence="12">
    <location>
        <begin position="399"/>
        <end position="428"/>
    </location>
</feature>
<keyword evidence="8 12" id="KW-0249">Electron transport</keyword>
<evidence type="ECO:0000256" key="7">
    <source>
        <dbReference type="ARBA" id="ARBA00022723"/>
    </source>
</evidence>
<keyword evidence="5 12" id="KW-0349">Heme</keyword>
<dbReference type="GO" id="GO:0020037">
    <property type="term" value="F:heme binding"/>
    <property type="evidence" value="ECO:0007669"/>
    <property type="project" value="TreeGrafter"/>
</dbReference>
<keyword evidence="4 12" id="KW-1003">Cell membrane</keyword>
<proteinExistence type="inferred from homology"/>
<comment type="caution">
    <text evidence="13">The sequence shown here is derived from an EMBL/GenBank/DDBJ whole genome shotgun (WGS) entry which is preliminary data.</text>
</comment>
<dbReference type="AlphaFoldDB" id="A0A2T4PZ40"/>
<dbReference type="Pfam" id="PF01654">
    <property type="entry name" value="Cyt_bd_oxida_I"/>
    <property type="match status" value="1"/>
</dbReference>
<reference evidence="13 14" key="1">
    <citation type="journal article" date="2016" name="Front. Microbiol.">
        <title>Comprehensive Phylogenetic Analysis of Bovine Non-aureus Staphylococci Species Based on Whole-Genome Sequencing.</title>
        <authorList>
            <person name="Naushad S."/>
            <person name="Barkema H.W."/>
            <person name="Luby C."/>
            <person name="Condas L.A."/>
            <person name="Nobrega D.B."/>
            <person name="Carson D.A."/>
            <person name="De Buck J."/>
        </authorList>
    </citation>
    <scope>NUCLEOTIDE SEQUENCE [LARGE SCALE GENOMIC DNA]</scope>
    <source>
        <strain evidence="13 14">SNUC 2993</strain>
    </source>
</reference>
<dbReference type="GO" id="GO:0005886">
    <property type="term" value="C:plasma membrane"/>
    <property type="evidence" value="ECO:0007669"/>
    <property type="project" value="UniProtKB-SubCell"/>
</dbReference>
<dbReference type="EMBL" id="PZEV01000031">
    <property type="protein sequence ID" value="PTI50367.1"/>
    <property type="molecule type" value="Genomic_DNA"/>
</dbReference>
<dbReference type="RefSeq" id="WP_107532534.1">
    <property type="nucleotide sequence ID" value="NZ_PZEV01000031.1"/>
</dbReference>
<accession>A0A2T4PZ40</accession>
<feature type="transmembrane region" description="Helical" evidence="12">
    <location>
        <begin position="58"/>
        <end position="79"/>
    </location>
</feature>
<evidence type="ECO:0000256" key="12">
    <source>
        <dbReference type="PIRNR" id="PIRNR006446"/>
    </source>
</evidence>
<protein>
    <submittedName>
        <fullName evidence="13">Cytochrome ubiquinol oxidase subunit I</fullName>
    </submittedName>
</protein>
<evidence type="ECO:0000313" key="14">
    <source>
        <dbReference type="Proteomes" id="UP000240717"/>
    </source>
</evidence>
<evidence type="ECO:0000256" key="9">
    <source>
        <dbReference type="ARBA" id="ARBA00022989"/>
    </source>
</evidence>
<dbReference type="InterPro" id="IPR002585">
    <property type="entry name" value="Cyt-d_ubiquinol_oxidase_su_1"/>
</dbReference>
<feature type="transmembrane region" description="Helical" evidence="12">
    <location>
        <begin position="126"/>
        <end position="150"/>
    </location>
</feature>
<evidence type="ECO:0000256" key="11">
    <source>
        <dbReference type="ARBA" id="ARBA00023136"/>
    </source>
</evidence>
<feature type="transmembrane region" description="Helical" evidence="12">
    <location>
        <begin position="318"/>
        <end position="345"/>
    </location>
</feature>
<dbReference type="PANTHER" id="PTHR30365:SF14">
    <property type="entry name" value="CYTOCHROME BD MENAQUINOL OXIDASE SUBUNIT I-RELATED"/>
    <property type="match status" value="1"/>
</dbReference>
<organism evidence="13 14">
    <name type="scientific">Staphylococcus warneri</name>
    <dbReference type="NCBI Taxonomy" id="1292"/>
    <lineage>
        <taxon>Bacteria</taxon>
        <taxon>Bacillati</taxon>
        <taxon>Bacillota</taxon>
        <taxon>Bacilli</taxon>
        <taxon>Bacillales</taxon>
        <taxon>Staphylococcaceae</taxon>
        <taxon>Staphylococcus</taxon>
    </lineage>
</organism>
<keyword evidence="7 12" id="KW-0479">Metal-binding</keyword>
<comment type="similarity">
    <text evidence="2 12">Belongs to the cytochrome ubiquinol oxidase subunit 1 family.</text>
</comment>
<keyword evidence="9 12" id="KW-1133">Transmembrane helix</keyword>
<evidence type="ECO:0000313" key="13">
    <source>
        <dbReference type="EMBL" id="PTI50367.1"/>
    </source>
</evidence>
<keyword evidence="10 12" id="KW-0408">Iron</keyword>
<evidence type="ECO:0000256" key="3">
    <source>
        <dbReference type="ARBA" id="ARBA00022448"/>
    </source>
</evidence>
<gene>
    <name evidence="13" type="ORF">BU085_09160</name>
</gene>
<evidence type="ECO:0000256" key="2">
    <source>
        <dbReference type="ARBA" id="ARBA00009819"/>
    </source>
</evidence>
<dbReference type="GO" id="GO:0046872">
    <property type="term" value="F:metal ion binding"/>
    <property type="evidence" value="ECO:0007669"/>
    <property type="project" value="UniProtKB-UniRule"/>
</dbReference>
<feature type="transmembrane region" description="Helical" evidence="12">
    <location>
        <begin position="182"/>
        <end position="205"/>
    </location>
</feature>
<dbReference type="Proteomes" id="UP000240717">
    <property type="component" value="Unassembled WGS sequence"/>
</dbReference>
<dbReference type="GO" id="GO:0009055">
    <property type="term" value="F:electron transfer activity"/>
    <property type="evidence" value="ECO:0007669"/>
    <property type="project" value="UniProtKB-UniRule"/>
</dbReference>
<evidence type="ECO:0000256" key="8">
    <source>
        <dbReference type="ARBA" id="ARBA00022982"/>
    </source>
</evidence>
<feature type="transmembrane region" description="Helical" evidence="12">
    <location>
        <begin position="91"/>
        <end position="114"/>
    </location>
</feature>
<keyword evidence="11 12" id="KW-0472">Membrane</keyword>